<gene>
    <name evidence="1" type="ORF">D5086_018235</name>
</gene>
<name>A0ACC4BP39_POPAL</name>
<sequence length="110" mass="12809">MLARERKVQLQVLQQNTIRKIFMLLLRSMLTQNYQTNKGNLLRASYAHYFDHEKKVAEAAVVSRMLSEKENVLVVGGTWIMDDKTTLLVRRLELDFPLSSVRNPTAEKFL</sequence>
<keyword evidence="2" id="KW-1185">Reference proteome</keyword>
<comment type="caution">
    <text evidence="1">The sequence shown here is derived from an EMBL/GenBank/DDBJ whole genome shotgun (WGS) entry which is preliminary data.</text>
</comment>
<evidence type="ECO:0000313" key="2">
    <source>
        <dbReference type="Proteomes" id="UP000309997"/>
    </source>
</evidence>
<evidence type="ECO:0000313" key="1">
    <source>
        <dbReference type="EMBL" id="KAL3580400.1"/>
    </source>
</evidence>
<proteinExistence type="predicted"/>
<reference evidence="1 2" key="1">
    <citation type="journal article" date="2024" name="Plant Biotechnol. J.">
        <title>Genome and CRISPR/Cas9 system of a widespread forest tree (Populus alba) in the world.</title>
        <authorList>
            <person name="Liu Y.J."/>
            <person name="Jiang P.F."/>
            <person name="Han X.M."/>
            <person name="Li X.Y."/>
            <person name="Wang H.M."/>
            <person name="Wang Y.J."/>
            <person name="Wang X.X."/>
            <person name="Zeng Q.Y."/>
        </authorList>
    </citation>
    <scope>NUCLEOTIDE SEQUENCE [LARGE SCALE GENOMIC DNA]</scope>
    <source>
        <strain evidence="2">cv. PAL-ZL1</strain>
    </source>
</reference>
<protein>
    <submittedName>
        <fullName evidence="1">Uncharacterized protein</fullName>
    </submittedName>
</protein>
<organism evidence="1 2">
    <name type="scientific">Populus alba</name>
    <name type="common">White poplar</name>
    <dbReference type="NCBI Taxonomy" id="43335"/>
    <lineage>
        <taxon>Eukaryota</taxon>
        <taxon>Viridiplantae</taxon>
        <taxon>Streptophyta</taxon>
        <taxon>Embryophyta</taxon>
        <taxon>Tracheophyta</taxon>
        <taxon>Spermatophyta</taxon>
        <taxon>Magnoliopsida</taxon>
        <taxon>eudicotyledons</taxon>
        <taxon>Gunneridae</taxon>
        <taxon>Pentapetalae</taxon>
        <taxon>rosids</taxon>
        <taxon>fabids</taxon>
        <taxon>Malpighiales</taxon>
        <taxon>Salicaceae</taxon>
        <taxon>Saliceae</taxon>
        <taxon>Populus</taxon>
    </lineage>
</organism>
<accession>A0ACC4BP39</accession>
<dbReference type="Proteomes" id="UP000309997">
    <property type="component" value="Unassembled WGS sequence"/>
</dbReference>
<dbReference type="EMBL" id="RCHU02000009">
    <property type="protein sequence ID" value="KAL3580400.1"/>
    <property type="molecule type" value="Genomic_DNA"/>
</dbReference>